<dbReference type="InterPro" id="IPR058548">
    <property type="entry name" value="MlaB-like_STAS"/>
</dbReference>
<dbReference type="AlphaFoldDB" id="A0A6M0K0F3"/>
<feature type="domain" description="STAS" evidence="1">
    <location>
        <begin position="14"/>
        <end position="109"/>
    </location>
</feature>
<sequence length="109" mass="11558">MTTGAAQSSSEGRIVLGGELSICTAAETFARLRGEIEGIAVCDLDLSGICEMDSAGLQLLLWLRQTCEAQGTPFRLIAHSDAVAEVVRLLQLTQHLGMVSDHSAEEQSA</sequence>
<name>A0A6M0K0F3_9GAMM</name>
<protein>
    <submittedName>
        <fullName evidence="2">STAS domain-containing protein</fullName>
    </submittedName>
</protein>
<dbReference type="Proteomes" id="UP000483379">
    <property type="component" value="Unassembled WGS sequence"/>
</dbReference>
<comment type="caution">
    <text evidence="2">The sequence shown here is derived from an EMBL/GenBank/DDBJ whole genome shotgun (WGS) entry which is preliminary data.</text>
</comment>
<dbReference type="SUPFAM" id="SSF52091">
    <property type="entry name" value="SpoIIaa-like"/>
    <property type="match status" value="1"/>
</dbReference>
<dbReference type="PANTHER" id="PTHR35849:SF2">
    <property type="entry name" value="BLR2341 PROTEIN"/>
    <property type="match status" value="1"/>
</dbReference>
<dbReference type="Pfam" id="PF13466">
    <property type="entry name" value="STAS_2"/>
    <property type="match status" value="1"/>
</dbReference>
<organism evidence="2 3">
    <name type="scientific">Thiorhodococcus minor</name>
    <dbReference type="NCBI Taxonomy" id="57489"/>
    <lineage>
        <taxon>Bacteria</taxon>
        <taxon>Pseudomonadati</taxon>
        <taxon>Pseudomonadota</taxon>
        <taxon>Gammaproteobacteria</taxon>
        <taxon>Chromatiales</taxon>
        <taxon>Chromatiaceae</taxon>
        <taxon>Thiorhodococcus</taxon>
    </lineage>
</organism>
<evidence type="ECO:0000313" key="3">
    <source>
        <dbReference type="Proteomes" id="UP000483379"/>
    </source>
</evidence>
<dbReference type="PANTHER" id="PTHR35849">
    <property type="entry name" value="BLR2341 PROTEIN"/>
    <property type="match status" value="1"/>
</dbReference>
<accession>A0A6M0K0F3</accession>
<gene>
    <name evidence="2" type="ORF">G3446_07755</name>
</gene>
<evidence type="ECO:0000259" key="1">
    <source>
        <dbReference type="PROSITE" id="PS50801"/>
    </source>
</evidence>
<dbReference type="RefSeq" id="WP_164452257.1">
    <property type="nucleotide sequence ID" value="NZ_JAAIJQ010000017.1"/>
</dbReference>
<dbReference type="EMBL" id="JAAIJQ010000017">
    <property type="protein sequence ID" value="NEV61785.1"/>
    <property type="molecule type" value="Genomic_DNA"/>
</dbReference>
<dbReference type="InterPro" id="IPR002645">
    <property type="entry name" value="STAS_dom"/>
</dbReference>
<dbReference type="PROSITE" id="PS50801">
    <property type="entry name" value="STAS"/>
    <property type="match status" value="1"/>
</dbReference>
<dbReference type="InterPro" id="IPR036513">
    <property type="entry name" value="STAS_dom_sf"/>
</dbReference>
<evidence type="ECO:0000313" key="2">
    <source>
        <dbReference type="EMBL" id="NEV61785.1"/>
    </source>
</evidence>
<dbReference type="CDD" id="cd07043">
    <property type="entry name" value="STAS_anti-anti-sigma_factors"/>
    <property type="match status" value="1"/>
</dbReference>
<keyword evidence="3" id="KW-1185">Reference proteome</keyword>
<proteinExistence type="predicted"/>
<dbReference type="InterPro" id="IPR052746">
    <property type="entry name" value="MlaB_ABC_Transporter"/>
</dbReference>
<dbReference type="Gene3D" id="3.30.750.24">
    <property type="entry name" value="STAS domain"/>
    <property type="match status" value="1"/>
</dbReference>
<reference evidence="2 3" key="1">
    <citation type="submission" date="2020-02" db="EMBL/GenBank/DDBJ databases">
        <title>Genome sequences of Thiorhodococcus mannitoliphagus and Thiorhodococcus minor, purple sulfur photosynthetic bacteria in the gammaproteobacterial family, Chromatiaceae.</title>
        <authorList>
            <person name="Aviles F.A."/>
            <person name="Meyer T.E."/>
            <person name="Kyndt J.A."/>
        </authorList>
    </citation>
    <scope>NUCLEOTIDE SEQUENCE [LARGE SCALE GENOMIC DNA]</scope>
    <source>
        <strain evidence="2 3">DSM 11518</strain>
    </source>
</reference>